<reference evidence="2" key="2">
    <citation type="journal article" date="2015" name="Data Brief">
        <title>Shoot transcriptome of the giant reed, Arundo donax.</title>
        <authorList>
            <person name="Barrero R.A."/>
            <person name="Guerrero F.D."/>
            <person name="Moolhuijzen P."/>
            <person name="Goolsby J.A."/>
            <person name="Tidwell J."/>
            <person name="Bellgard S.E."/>
            <person name="Bellgard M.I."/>
        </authorList>
    </citation>
    <scope>NUCLEOTIDE SEQUENCE</scope>
    <source>
        <tissue evidence="2">Shoot tissue taken approximately 20 cm above the soil surface</tissue>
    </source>
</reference>
<feature type="transmembrane region" description="Helical" evidence="1">
    <location>
        <begin position="20"/>
        <end position="41"/>
    </location>
</feature>
<name>A0A0A8YDN6_ARUDO</name>
<protein>
    <submittedName>
        <fullName evidence="2">Uncharacterized protein</fullName>
    </submittedName>
</protein>
<organism evidence="2">
    <name type="scientific">Arundo donax</name>
    <name type="common">Giant reed</name>
    <name type="synonym">Donax arundinaceus</name>
    <dbReference type="NCBI Taxonomy" id="35708"/>
    <lineage>
        <taxon>Eukaryota</taxon>
        <taxon>Viridiplantae</taxon>
        <taxon>Streptophyta</taxon>
        <taxon>Embryophyta</taxon>
        <taxon>Tracheophyta</taxon>
        <taxon>Spermatophyta</taxon>
        <taxon>Magnoliopsida</taxon>
        <taxon>Liliopsida</taxon>
        <taxon>Poales</taxon>
        <taxon>Poaceae</taxon>
        <taxon>PACMAD clade</taxon>
        <taxon>Arundinoideae</taxon>
        <taxon>Arundineae</taxon>
        <taxon>Arundo</taxon>
    </lineage>
</organism>
<keyword evidence="1" id="KW-0472">Membrane</keyword>
<dbReference type="AlphaFoldDB" id="A0A0A8YDN6"/>
<proteinExistence type="predicted"/>
<keyword evidence="1" id="KW-1133">Transmembrane helix</keyword>
<reference evidence="2" key="1">
    <citation type="submission" date="2014-09" db="EMBL/GenBank/DDBJ databases">
        <authorList>
            <person name="Magalhaes I.L.F."/>
            <person name="Oliveira U."/>
            <person name="Santos F.R."/>
            <person name="Vidigal T.H.D.A."/>
            <person name="Brescovit A.D."/>
            <person name="Santos A.J."/>
        </authorList>
    </citation>
    <scope>NUCLEOTIDE SEQUENCE</scope>
    <source>
        <tissue evidence="2">Shoot tissue taken approximately 20 cm above the soil surface</tissue>
    </source>
</reference>
<dbReference type="EMBL" id="GBRH01274227">
    <property type="protein sequence ID" value="JAD23668.1"/>
    <property type="molecule type" value="Transcribed_RNA"/>
</dbReference>
<evidence type="ECO:0000313" key="2">
    <source>
        <dbReference type="EMBL" id="JAD23668.1"/>
    </source>
</evidence>
<evidence type="ECO:0000256" key="1">
    <source>
        <dbReference type="SAM" id="Phobius"/>
    </source>
</evidence>
<accession>A0A0A8YDN6</accession>
<sequence>MLMQLHNSFLWLQNSARSLILTNGMILGSALCNLVQLFFVFSSPFGSQSSSFSCSCLVDRKHL</sequence>
<keyword evidence="1" id="KW-0812">Transmembrane</keyword>